<dbReference type="Proteomes" id="UP000274131">
    <property type="component" value="Unassembled WGS sequence"/>
</dbReference>
<reference evidence="3" key="1">
    <citation type="submission" date="2017-02" db="UniProtKB">
        <authorList>
            <consortium name="WormBaseParasite"/>
        </authorList>
    </citation>
    <scope>IDENTIFICATION</scope>
</reference>
<dbReference type="AlphaFoldDB" id="A0A0N4UZJ7"/>
<accession>A0A0N4UZJ7</accession>
<evidence type="ECO:0000313" key="3">
    <source>
        <dbReference type="WBParaSite" id="EVEC_0000305401-mRNA-1"/>
    </source>
</evidence>
<reference evidence="1 2" key="2">
    <citation type="submission" date="2018-10" db="EMBL/GenBank/DDBJ databases">
        <authorList>
            <consortium name="Pathogen Informatics"/>
        </authorList>
    </citation>
    <scope>NUCLEOTIDE SEQUENCE [LARGE SCALE GENOMIC DNA]</scope>
</reference>
<sequence length="283" mass="31962">MLRECFEVIVESTFGQESILKWIFKRILNRLYLKVCTDLKKVFERNKCSYALKEQNESIIAPFSSRISELSSASGLYWQDDDYRDCGLTEARSLKGNCGTCSSTKEVDREATSQYTSFNSTSLGGSALAEGVEGSIFWLEDTYGLHEHERLVEAVLARSDDDFLLHEEELLKNPGIAVSPTLLDDALERKMLIEAEKLFSSSRCFSENNSENLMVLSPTLNERDVVFSSLYRSSACEGHVLLNFRAFLIPTMQYYQADVEVAVGGAFFVVLLQEKVKAVKLIF</sequence>
<evidence type="ECO:0000313" key="2">
    <source>
        <dbReference type="Proteomes" id="UP000274131"/>
    </source>
</evidence>
<dbReference type="EMBL" id="UXUI01007445">
    <property type="protein sequence ID" value="VDD87619.1"/>
    <property type="molecule type" value="Genomic_DNA"/>
</dbReference>
<keyword evidence="2" id="KW-1185">Reference proteome</keyword>
<name>A0A0N4UZJ7_ENTVE</name>
<evidence type="ECO:0000313" key="1">
    <source>
        <dbReference type="EMBL" id="VDD87619.1"/>
    </source>
</evidence>
<proteinExistence type="predicted"/>
<gene>
    <name evidence="1" type="ORF">EVEC_LOCUS2762</name>
</gene>
<dbReference type="WBParaSite" id="EVEC_0000305401-mRNA-1">
    <property type="protein sequence ID" value="EVEC_0000305401-mRNA-1"/>
    <property type="gene ID" value="EVEC_0000305401"/>
</dbReference>
<organism evidence="3">
    <name type="scientific">Enterobius vermicularis</name>
    <name type="common">Human pinworm</name>
    <dbReference type="NCBI Taxonomy" id="51028"/>
    <lineage>
        <taxon>Eukaryota</taxon>
        <taxon>Metazoa</taxon>
        <taxon>Ecdysozoa</taxon>
        <taxon>Nematoda</taxon>
        <taxon>Chromadorea</taxon>
        <taxon>Rhabditida</taxon>
        <taxon>Spirurina</taxon>
        <taxon>Oxyuridomorpha</taxon>
        <taxon>Oxyuroidea</taxon>
        <taxon>Oxyuridae</taxon>
        <taxon>Enterobius</taxon>
    </lineage>
</organism>
<protein>
    <submittedName>
        <fullName evidence="1 3">Uncharacterized protein</fullName>
    </submittedName>
</protein>